<evidence type="ECO:0000313" key="2">
    <source>
        <dbReference type="EnsemblMetazoa" id="AMAM019383-PA"/>
    </source>
</evidence>
<dbReference type="Proteomes" id="UP000075901">
    <property type="component" value="Unassembled WGS sequence"/>
</dbReference>
<protein>
    <submittedName>
        <fullName evidence="2">Uncharacterized protein</fullName>
    </submittedName>
</protein>
<sequence length="193" mass="21029">MVPFLCPLVWPISASSMIRSEVLLAVALLPLLLAIIAGDCCSGLPFVVSTIESPFVPSVVPVAMIDSTAAVVPLLVVLPLLRLLFTITPLGHLDTLSLRFLARLPFRLLTFNLLPRFLLTPFAFLFVPSACFLDGLLKPFVLHATLLFGQSDRFLFQLAQAFLLLQDTLTLGLLFGLDTLALQFGQPLGFFAC</sequence>
<feature type="transmembrane region" description="Helical" evidence="1">
    <location>
        <begin position="106"/>
        <end position="127"/>
    </location>
</feature>
<feature type="transmembrane region" description="Helical" evidence="1">
    <location>
        <begin position="154"/>
        <end position="177"/>
    </location>
</feature>
<proteinExistence type="predicted"/>
<reference evidence="2" key="2">
    <citation type="submission" date="2020-05" db="UniProtKB">
        <authorList>
            <consortium name="EnsemblMetazoa"/>
        </authorList>
    </citation>
    <scope>IDENTIFICATION</scope>
    <source>
        <strain evidence="2">maculatus3</strain>
    </source>
</reference>
<evidence type="ECO:0000313" key="3">
    <source>
        <dbReference type="Proteomes" id="UP000075901"/>
    </source>
</evidence>
<dbReference type="AlphaFoldDB" id="A0A182T4C9"/>
<dbReference type="EnsemblMetazoa" id="AMAM019383-RA">
    <property type="protein sequence ID" value="AMAM019383-PA"/>
    <property type="gene ID" value="AMAM019383"/>
</dbReference>
<name>A0A182T4C9_9DIPT</name>
<feature type="transmembrane region" description="Helical" evidence="1">
    <location>
        <begin position="62"/>
        <end position="85"/>
    </location>
</feature>
<organism evidence="2 3">
    <name type="scientific">Anopheles maculatus</name>
    <dbReference type="NCBI Taxonomy" id="74869"/>
    <lineage>
        <taxon>Eukaryota</taxon>
        <taxon>Metazoa</taxon>
        <taxon>Ecdysozoa</taxon>
        <taxon>Arthropoda</taxon>
        <taxon>Hexapoda</taxon>
        <taxon>Insecta</taxon>
        <taxon>Pterygota</taxon>
        <taxon>Neoptera</taxon>
        <taxon>Endopterygota</taxon>
        <taxon>Diptera</taxon>
        <taxon>Nematocera</taxon>
        <taxon>Culicoidea</taxon>
        <taxon>Culicidae</taxon>
        <taxon>Anophelinae</taxon>
        <taxon>Anopheles</taxon>
        <taxon>Anopheles maculatus group</taxon>
    </lineage>
</organism>
<keyword evidence="1" id="KW-1133">Transmembrane helix</keyword>
<evidence type="ECO:0000256" key="1">
    <source>
        <dbReference type="SAM" id="Phobius"/>
    </source>
</evidence>
<keyword evidence="1" id="KW-0472">Membrane</keyword>
<keyword evidence="1" id="KW-0812">Transmembrane</keyword>
<keyword evidence="3" id="KW-1185">Reference proteome</keyword>
<dbReference type="VEuPathDB" id="VectorBase:AMAM019383"/>
<accession>A0A182T4C9</accession>
<reference evidence="3" key="1">
    <citation type="submission" date="2013-09" db="EMBL/GenBank/DDBJ databases">
        <title>The Genome Sequence of Anopheles maculatus species B.</title>
        <authorList>
            <consortium name="The Broad Institute Genomics Platform"/>
            <person name="Neafsey D.E."/>
            <person name="Besansky N."/>
            <person name="Howell P."/>
            <person name="Walton C."/>
            <person name="Young S.K."/>
            <person name="Zeng Q."/>
            <person name="Gargeya S."/>
            <person name="Fitzgerald M."/>
            <person name="Haas B."/>
            <person name="Abouelleil A."/>
            <person name="Allen A.W."/>
            <person name="Alvarado L."/>
            <person name="Arachchi H.M."/>
            <person name="Berlin A.M."/>
            <person name="Chapman S.B."/>
            <person name="Gainer-Dewar J."/>
            <person name="Goldberg J."/>
            <person name="Griggs A."/>
            <person name="Gujja S."/>
            <person name="Hansen M."/>
            <person name="Howarth C."/>
            <person name="Imamovic A."/>
            <person name="Ireland A."/>
            <person name="Larimer J."/>
            <person name="McCowan C."/>
            <person name="Murphy C."/>
            <person name="Pearson M."/>
            <person name="Poon T.W."/>
            <person name="Priest M."/>
            <person name="Roberts A."/>
            <person name="Saif S."/>
            <person name="Shea T."/>
            <person name="Sisk P."/>
            <person name="Sykes S."/>
            <person name="Wortman J."/>
            <person name="Nusbaum C."/>
            <person name="Birren B."/>
        </authorList>
    </citation>
    <scope>NUCLEOTIDE SEQUENCE [LARGE SCALE GENOMIC DNA]</scope>
    <source>
        <strain evidence="3">maculatus3</strain>
    </source>
</reference>